<feature type="region of interest" description="Disordered" evidence="1">
    <location>
        <begin position="1"/>
        <end position="29"/>
    </location>
</feature>
<feature type="compositionally biased region" description="Low complexity" evidence="1">
    <location>
        <begin position="18"/>
        <end position="29"/>
    </location>
</feature>
<dbReference type="EMBL" id="ML996158">
    <property type="protein sequence ID" value="KAF2733659.1"/>
    <property type="molecule type" value="Genomic_DNA"/>
</dbReference>
<proteinExistence type="predicted"/>
<evidence type="ECO:0000313" key="3">
    <source>
        <dbReference type="Proteomes" id="UP000799444"/>
    </source>
</evidence>
<comment type="caution">
    <text evidence="2">The sequence shown here is derived from an EMBL/GenBank/DDBJ whole genome shotgun (WGS) entry which is preliminary data.</text>
</comment>
<sequence>MKRKRPDSPVAATHSKRQSNQSPQSNPNNTCRFIRSITQYGILKSIASHLFPKDLHALAASSRAAYRAVFPRKESRKSLLSQMSCDGTGIRIRNCYHRKSKFFAKYNCQEFAVCATQDKDRIVECSPCASCGLNTCNECRVHCVYQSIYQPAEEDDELADYSGFTLLNGSEMRILSPEHLGIDGTESWKWKLGVPTQSHHDQGILDIPLECDRYAEAEPVEGILDADLGSNQLKGTGSSDSPHPSPIIQAFWNITEERKRMFCKQCFDSTWRTASTEQCHCTLRKRFLDRWLCLKCYERENKLINEYPHGAKVGMHPSSCPCGKPPFANATVHTVCLWCKGEIST</sequence>
<evidence type="ECO:0000256" key="1">
    <source>
        <dbReference type="SAM" id="MobiDB-lite"/>
    </source>
</evidence>
<reference evidence="2" key="1">
    <citation type="journal article" date="2020" name="Stud. Mycol.">
        <title>101 Dothideomycetes genomes: a test case for predicting lifestyles and emergence of pathogens.</title>
        <authorList>
            <person name="Haridas S."/>
            <person name="Albert R."/>
            <person name="Binder M."/>
            <person name="Bloem J."/>
            <person name="Labutti K."/>
            <person name="Salamov A."/>
            <person name="Andreopoulos B."/>
            <person name="Baker S."/>
            <person name="Barry K."/>
            <person name="Bills G."/>
            <person name="Bluhm B."/>
            <person name="Cannon C."/>
            <person name="Castanera R."/>
            <person name="Culley D."/>
            <person name="Daum C."/>
            <person name="Ezra D."/>
            <person name="Gonzalez J."/>
            <person name="Henrissat B."/>
            <person name="Kuo A."/>
            <person name="Liang C."/>
            <person name="Lipzen A."/>
            <person name="Lutzoni F."/>
            <person name="Magnuson J."/>
            <person name="Mondo S."/>
            <person name="Nolan M."/>
            <person name="Ohm R."/>
            <person name="Pangilinan J."/>
            <person name="Park H.-J."/>
            <person name="Ramirez L."/>
            <person name="Alfaro M."/>
            <person name="Sun H."/>
            <person name="Tritt A."/>
            <person name="Yoshinaga Y."/>
            <person name="Zwiers L.-H."/>
            <person name="Turgeon B."/>
            <person name="Goodwin S."/>
            <person name="Spatafora J."/>
            <person name="Crous P."/>
            <person name="Grigoriev I."/>
        </authorList>
    </citation>
    <scope>NUCLEOTIDE SEQUENCE</scope>
    <source>
        <strain evidence="2">CBS 125425</strain>
    </source>
</reference>
<protein>
    <submittedName>
        <fullName evidence="2">Uncharacterized protein</fullName>
    </submittedName>
</protein>
<evidence type="ECO:0000313" key="2">
    <source>
        <dbReference type="EMBL" id="KAF2733659.1"/>
    </source>
</evidence>
<dbReference type="Proteomes" id="UP000799444">
    <property type="component" value="Unassembled WGS sequence"/>
</dbReference>
<name>A0A9P4QVW0_9PLEO</name>
<dbReference type="AlphaFoldDB" id="A0A9P4QVW0"/>
<dbReference type="OrthoDB" id="3775616at2759"/>
<gene>
    <name evidence="2" type="ORF">EJ04DRAFT_564909</name>
</gene>
<keyword evidence="3" id="KW-1185">Reference proteome</keyword>
<accession>A0A9P4QVW0</accession>
<organism evidence="2 3">
    <name type="scientific">Polyplosphaeria fusca</name>
    <dbReference type="NCBI Taxonomy" id="682080"/>
    <lineage>
        <taxon>Eukaryota</taxon>
        <taxon>Fungi</taxon>
        <taxon>Dikarya</taxon>
        <taxon>Ascomycota</taxon>
        <taxon>Pezizomycotina</taxon>
        <taxon>Dothideomycetes</taxon>
        <taxon>Pleosporomycetidae</taxon>
        <taxon>Pleosporales</taxon>
        <taxon>Tetraplosphaeriaceae</taxon>
        <taxon>Polyplosphaeria</taxon>
    </lineage>
</organism>